<evidence type="ECO:0000313" key="6">
    <source>
        <dbReference type="Proteomes" id="UP000039865"/>
    </source>
</evidence>
<evidence type="ECO:0000313" key="5">
    <source>
        <dbReference type="EMBL" id="CDW74252.1"/>
    </source>
</evidence>
<feature type="transmembrane region" description="Helical" evidence="3">
    <location>
        <begin position="2409"/>
        <end position="2429"/>
    </location>
</feature>
<feature type="region of interest" description="Disordered" evidence="2">
    <location>
        <begin position="100"/>
        <end position="136"/>
    </location>
</feature>
<name>A0A077ZYI0_STYLE</name>
<protein>
    <recommendedName>
        <fullName evidence="4">RyR/IP3R Homology associated domain-containing protein</fullName>
    </recommendedName>
</protein>
<feature type="transmembrane region" description="Helical" evidence="3">
    <location>
        <begin position="2463"/>
        <end position="2482"/>
    </location>
</feature>
<gene>
    <name evidence="5" type="primary">Contig4758.g5084</name>
    <name evidence="5" type="ORF">STYLEM_3246</name>
</gene>
<organism evidence="5 6">
    <name type="scientific">Stylonychia lemnae</name>
    <name type="common">Ciliate</name>
    <dbReference type="NCBI Taxonomy" id="5949"/>
    <lineage>
        <taxon>Eukaryota</taxon>
        <taxon>Sar</taxon>
        <taxon>Alveolata</taxon>
        <taxon>Ciliophora</taxon>
        <taxon>Intramacronucleata</taxon>
        <taxon>Spirotrichea</taxon>
        <taxon>Stichotrichia</taxon>
        <taxon>Sporadotrichida</taxon>
        <taxon>Oxytrichidae</taxon>
        <taxon>Stylonychinae</taxon>
        <taxon>Stylonychia</taxon>
    </lineage>
</organism>
<dbReference type="Pfam" id="PF08454">
    <property type="entry name" value="RIH_assoc"/>
    <property type="match status" value="1"/>
</dbReference>
<keyword evidence="3" id="KW-1133">Transmembrane helix</keyword>
<feature type="compositionally biased region" description="Polar residues" evidence="2">
    <location>
        <begin position="1"/>
        <end position="17"/>
    </location>
</feature>
<feature type="compositionally biased region" description="Polar residues" evidence="2">
    <location>
        <begin position="100"/>
        <end position="128"/>
    </location>
</feature>
<sequence length="2799" mass="329617">MNSSQERADTSQSQDTPQNKKKIQISQVHHNTLLQNNTDSLFGNNLSNNLAAKKGAGVASEAKKTKISSGVFNNGEDLALQLLIKGDKLSSDPLEEFKIEQSSNLGGASQFSRQLSESNSQRSLNSDDSQPDKLAATVKKQDIQILQNQLDVIEEEVEENGDNQKFSGFNAVKQKVDPKSGQQKDNKTFISGGGLNLNPALKQAQNDIMSLIKGGQSKGDRDSIMGNIGEGGPFISKAQDRRESVSIALNDKKSAINMKEQKLINDSPYQPPMENPYLKDKGLLFEEQLIDNQVQMEKVQLGLMGYHSLIYGNLVSIVIDQNEESFKLLSKKSISKKLSKKQFQEEELDSRCMFRIVPQSQYQAQLKMKMVVQSDVFPLNSIQREYDTLMAEAESNKVFQQQMMGTDVKYWVDIQIVHEHSKRFLCVDHMESSSINQYYDPKTFIDSDLKNITFTTQASKNTHFKLVPTCNFQSEGSGIISNGHYFYIIHTDKDNKDFYLYEHTKTQDFIFSESYKTPFRFSTIRDSISFEEEKCLRNSSNVIVTMANENYFLDLKTVPDLDQSLNKNLAQQIANNDKNQVHVGKVTYALDLERYDDIKSIDLSGFWVVEIQEEHDFRVKLKNMMTGQYLTAQHYDGMTSISMTKEDLPDQEFEIVPVNIRVDETKSIDKQLVFKIRTCPMNIGEYEEPKYLRASNHLHSSPHLQQTIQHIVFDETDHQRQHFILGKECELNKYDTFKFVFPDNDEFLEINICADSMQMLYSVIKSIQKQKGLPSFLQNQENFQLLATSNIMIGLLNYCNNKLEGKILPKQKMGEPVPYRQKLLERIGLLDYLFDYLDLIIDSKIRKPAITIASRKDQKQWETQIHQVFQLRNKGADTEYMGSLLEIIFELIYSIVQNQRSFKYDASQKIDILQKFIFVENAPKVLIEILREELGQLAKKEIHAISEPVKIYQFQKYIPLLDFFLQSLDPKNRKKRYIFLMRKICIQDGYPLPLVQEYIYNQLFKDTSNRGKILDIQVAGNGFNIYDEATQKSYEFFDFERPHFEQSPKYQQYLYRDPKFDKIKEFLLEEMDLLSDICQVRAKFVRLLVVLYIDCEPHQEVQYSRILSYVEGSQRTFSLFDNQQRQIANMNQKFEEIYTFINDQLPQGSQIEEISQFEMQILYLCQNLLRFGLFTFEEGSSIKTVNIIKLSDYLFSMLQRISEKSSQQNILSDIEKFLILSLTQSGGTNENSLFTEKNLSVGNPVDRSSLDVKYLLFNKKQWNLMSDNVANNSKIMANLRTNLSNKIQQDKYYFNLQRIHKFFIFSQIALINIKNRIQAIVPKNYGQGKSYDSKLLKFQSISELFDGFKQRNRDIFKQVKTKTIISRKDREFVFQEAQLINFQQKYSSFTDIVIEVFNNCQEDEYLQQMSLSLISRFNSENGEFKLQRSNLWPMIDNAIPQKEYDELIAQLKKFKKLFYFEHRTLDRTKADFEIIDTNKKRRIFKLHQNIFRCLKGYDIILNYIQLNKNNFYNIQKRLQSITNNWGSGKGLSDIKINNIKMVQRIYKKCFSVLDAFTKNNKKCKKTIIRLNMPEIWIHQYKNSIKESTQIKRILQSFWVFMEIQLLIMIYPMDKEQDPNIFETGITVLEILSYIVQGDTTAYKNSTLAQMQKYVQNETYSEEKVEIFREKFLENIAIIYNQIYFMRKDYELYQYRQIQDFILSKLYEDMQKQCNRYKEYLLSQEFEEEKSNLSIAELKFILHHTQKYFLIPAKKIQRDYQIYNESDNKVLKGISTGLMSKLVSQIDQIGLIERNVQELKEIVMTKSNGTNELKNLLKYLDNHPIAFDIDQYPETDRGGPYESNEYFAGSNIFKRSQLFTTVGQKQTMNLDRFVKVNVKQMFLDKQTKNIKDLWKQTVEFLSKTDQFRKIIIWEQQEFGRFLYGSIMNSQFKQNGNFQDKELKFIYNCIQYIEKCDKMPWVVYNIQFLLKSLSINPASQQQRFLAYFKNDKQSEYFFKYIYTSFQNSIEKINKKYVIEKFKGRQSLGSISNKIYYNTNPSSEMKNILRKQPQNNRSYNIVLVVYKYFCSLLRHLDTPIVYNLVKSSLEFLNLMIQGLNFENQKILLDNGFFQIAKELLEIDYHYEMSDSQRIKLQKDNQAFEKYFKFRQYFQMDNRQISKLKLLVIPYQYNAMLGDNYCEKLTFKTSCRQKIMTECGYFFKNYHNNIYHHNVLFVNYNNKYQYMIEIAFYSYFILKKIQHSIRYDKDDYFYKNLLYLMPEQQVYRQNKIVLIEKARQFFLGYFLFVWEMFDLLLQYFRKLINQKIPITEFQTDDQIRETFEFLDRHIGKVELVRSSGSLHTVQFIKLPYCQFKTDVEKDSFLNKVDRTNTQTKVEGLMKVHRNFIRQFKQDQNIQSIPILGQMSKYQETWAISSFVLSFIINIFILFSFYKDKKNSTTSGSSSVQVISTSKKLFGAADSDVSDSVINTCGILILCNCLFILILHGYGKIPIHFDVAFHPEKYKPRSKSGLIYHQHLQAGINQKKKRIARIKDGGKKMFKFLRLVTSDFPLMYHLMCVIFAFLGVTVHFFYFAFHLSYFIISSQTLFNVLRSIWEPKYKIFMTLILFLLIEYLFVIISFQTYRDYFPADNCENLLRCYLVTLDQTFKASGGVGGFLNSAYLSSESGSVDPNYIDYGRLLYDFFFNFILIILIIQMISGIIIDKFGALREQDDNIDRDSKTCCFICGQSKESIDKMYDGVGGFYSHISFDHNMWNYIYYCAYLYEKKKNTPKDLRDSEKEIIQKLENYDNSWLPAYYNYSEL</sequence>
<keyword evidence="6" id="KW-1185">Reference proteome</keyword>
<dbReference type="InParanoid" id="A0A077ZYI0"/>
<accession>A0A077ZYI0</accession>
<dbReference type="InterPro" id="IPR013662">
    <property type="entry name" value="RIH_assoc-dom"/>
</dbReference>
<dbReference type="EMBL" id="CCKQ01003144">
    <property type="protein sequence ID" value="CDW74252.1"/>
    <property type="molecule type" value="Genomic_DNA"/>
</dbReference>
<dbReference type="PANTHER" id="PTHR13715:SF99">
    <property type="entry name" value="INOSITOL 1,4,5-TRISPHOSPHATE RECEPTOR-LIKE PROTEIN A"/>
    <property type="match status" value="1"/>
</dbReference>
<feature type="region of interest" description="Disordered" evidence="2">
    <location>
        <begin position="1"/>
        <end position="24"/>
    </location>
</feature>
<keyword evidence="3" id="KW-0812">Transmembrane</keyword>
<feature type="transmembrane region" description="Helical" evidence="3">
    <location>
        <begin position="2599"/>
        <end position="2617"/>
    </location>
</feature>
<dbReference type="Gene3D" id="2.80.10.50">
    <property type="match status" value="1"/>
</dbReference>
<feature type="transmembrane region" description="Helical" evidence="3">
    <location>
        <begin position="2680"/>
        <end position="2699"/>
    </location>
</feature>
<evidence type="ECO:0000259" key="4">
    <source>
        <dbReference type="Pfam" id="PF08454"/>
    </source>
</evidence>
<dbReference type="PANTHER" id="PTHR13715">
    <property type="entry name" value="RYANODINE RECEPTOR AND IP3 RECEPTOR"/>
    <property type="match status" value="1"/>
</dbReference>
<evidence type="ECO:0000256" key="3">
    <source>
        <dbReference type="SAM" id="Phobius"/>
    </source>
</evidence>
<keyword evidence="1" id="KW-0175">Coiled coil</keyword>
<feature type="transmembrane region" description="Helical" evidence="3">
    <location>
        <begin position="2567"/>
        <end position="2587"/>
    </location>
</feature>
<dbReference type="OrthoDB" id="300855at2759"/>
<dbReference type="GO" id="GO:0006816">
    <property type="term" value="P:calcium ion transport"/>
    <property type="evidence" value="ECO:0007669"/>
    <property type="project" value="InterPro"/>
</dbReference>
<reference evidence="5 6" key="1">
    <citation type="submission" date="2014-06" db="EMBL/GenBank/DDBJ databases">
        <authorList>
            <person name="Swart Estienne"/>
        </authorList>
    </citation>
    <scope>NUCLEOTIDE SEQUENCE [LARGE SCALE GENOMIC DNA]</scope>
    <source>
        <strain evidence="5 6">130c</strain>
    </source>
</reference>
<feature type="domain" description="RyR/IP3R Homology associated" evidence="4">
    <location>
        <begin position="2039"/>
        <end position="2117"/>
    </location>
</feature>
<dbReference type="InterPro" id="IPR015925">
    <property type="entry name" value="Ryanodine_IP3_receptor"/>
</dbReference>
<keyword evidence="3" id="KW-0472">Membrane</keyword>
<evidence type="ECO:0000256" key="2">
    <source>
        <dbReference type="SAM" id="MobiDB-lite"/>
    </source>
</evidence>
<proteinExistence type="predicted"/>
<feature type="coiled-coil region" evidence="1">
    <location>
        <begin position="136"/>
        <end position="163"/>
    </location>
</feature>
<dbReference type="Proteomes" id="UP000039865">
    <property type="component" value="Unassembled WGS sequence"/>
</dbReference>
<evidence type="ECO:0000256" key="1">
    <source>
        <dbReference type="SAM" id="Coils"/>
    </source>
</evidence>